<keyword evidence="1" id="KW-0812">Transmembrane</keyword>
<evidence type="ECO:0000313" key="2">
    <source>
        <dbReference type="EMBL" id="MDN4613106.1"/>
    </source>
</evidence>
<comment type="caution">
    <text evidence="2">The sequence shown here is derived from an EMBL/GenBank/DDBJ whole genome shotgun (WGS) entry which is preliminary data.</text>
</comment>
<keyword evidence="3" id="KW-1185">Reference proteome</keyword>
<sequence length="118" mass="12889">MIDPMDLHVVLMDSATAAALAQILPLLLLTLMVELRRVEVHRRGRVVLTRAMLGAFFLVFGVIETILVLSIDGSFIPFSWADLAAGLVIFGLLALLFVLSLLDSPSARRGARERSDDS</sequence>
<feature type="transmembrane region" description="Helical" evidence="1">
    <location>
        <begin position="15"/>
        <end position="35"/>
    </location>
</feature>
<organism evidence="2 3">
    <name type="scientific">Leifsonia williamsii</name>
    <dbReference type="NCBI Taxonomy" id="3035919"/>
    <lineage>
        <taxon>Bacteria</taxon>
        <taxon>Bacillati</taxon>
        <taxon>Actinomycetota</taxon>
        <taxon>Actinomycetes</taxon>
        <taxon>Micrococcales</taxon>
        <taxon>Microbacteriaceae</taxon>
        <taxon>Leifsonia</taxon>
    </lineage>
</organism>
<keyword evidence="1" id="KW-0472">Membrane</keyword>
<protein>
    <submittedName>
        <fullName evidence="2">Uncharacterized protein</fullName>
    </submittedName>
</protein>
<evidence type="ECO:0000313" key="3">
    <source>
        <dbReference type="Proteomes" id="UP001174208"/>
    </source>
</evidence>
<evidence type="ECO:0000256" key="1">
    <source>
        <dbReference type="SAM" id="Phobius"/>
    </source>
</evidence>
<name>A0ABT8K6P3_9MICO</name>
<accession>A0ABT8K6P3</accession>
<proteinExistence type="predicted"/>
<feature type="transmembrane region" description="Helical" evidence="1">
    <location>
        <begin position="83"/>
        <end position="102"/>
    </location>
</feature>
<dbReference type="Proteomes" id="UP001174208">
    <property type="component" value="Unassembled WGS sequence"/>
</dbReference>
<gene>
    <name evidence="2" type="ORF">P5G50_01465</name>
</gene>
<feature type="transmembrane region" description="Helical" evidence="1">
    <location>
        <begin position="47"/>
        <end position="71"/>
    </location>
</feature>
<dbReference type="RefSeq" id="WP_301209918.1">
    <property type="nucleotide sequence ID" value="NZ_JAROCF010000001.1"/>
</dbReference>
<reference evidence="2" key="1">
    <citation type="submission" date="2023-06" db="EMBL/GenBank/DDBJ databases">
        <title>MT1 and MT2 Draft Genomes of Novel Species.</title>
        <authorList>
            <person name="Venkateswaran K."/>
        </authorList>
    </citation>
    <scope>NUCLEOTIDE SEQUENCE</scope>
    <source>
        <strain evidence="2">F6_8S_P_1B</strain>
    </source>
</reference>
<keyword evidence="1" id="KW-1133">Transmembrane helix</keyword>
<dbReference type="EMBL" id="JAROCF010000001">
    <property type="protein sequence ID" value="MDN4613106.1"/>
    <property type="molecule type" value="Genomic_DNA"/>
</dbReference>